<protein>
    <recommendedName>
        <fullName evidence="6">Nitrate regulatory gene2 protein-like</fullName>
    </recommendedName>
</protein>
<evidence type="ECO:0000313" key="4">
    <source>
        <dbReference type="EMBL" id="KAL3643738.1"/>
    </source>
</evidence>
<sequence>MGCVASRIDKAEKVRICKERKRLMKQLLGYRKEFTDAQVAYLRSLRNTGVTLRQFTESGSLEPDETASNAGFPPSPPPPLPPSPPPPPTFSPDLRESESKSTKSTVEDEISEIEEITETGNNTPPPPIPSSWEYWDPFGPAMPPSVEEEEIWADTNSEFLEEEEEEEDDDDDDEVDLMPMMRSRGNVEMMDDNSSMVSSSDMAMVVWRSKKTLEGVVKELDEYFLKASGVVKDIAVFIDIEAGGTFVYQSVKENKRKRSNSAKVFSALAWSWSSRSLQHTKETGDFHGSNDPCKPGAHCITLQKLYTEEQKLYKDVKEEEIAKVEYGRKSLLLQRQEEEHDWAKAEKTRSTHESLESYILSLQESIGKSSSTILKLINKELHPQIITLASGLMHMWQTMHNCHQIQNNISQHLSHVLADHQQSVEPTTESHQQAAAQLQTEVNSWYNSFCKLVKFQREYVKSLCKWIELTRYLEDVDSAENGNSSTVHTLAKKWLLALDNLPDKMVSEAIKCLLSSVHSIVVQQHEERAMCKRSERLAKKLKRELVLLSEMEMKFAVEDVNSISTSNHPLTLRRAKVEGLRILVDDEKAKYTSSVKTTRTMIQNNLQTSLPKLFQALTVFSSAYAHSFDGIFNNATVSESEDAQTPTYGI</sequence>
<feature type="region of interest" description="Disordered" evidence="1">
    <location>
        <begin position="58"/>
        <end position="108"/>
    </location>
</feature>
<evidence type="ECO:0000259" key="2">
    <source>
        <dbReference type="Pfam" id="PF04782"/>
    </source>
</evidence>
<organism evidence="4 5">
    <name type="scientific">Castilleja foliolosa</name>
    <dbReference type="NCBI Taxonomy" id="1961234"/>
    <lineage>
        <taxon>Eukaryota</taxon>
        <taxon>Viridiplantae</taxon>
        <taxon>Streptophyta</taxon>
        <taxon>Embryophyta</taxon>
        <taxon>Tracheophyta</taxon>
        <taxon>Spermatophyta</taxon>
        <taxon>Magnoliopsida</taxon>
        <taxon>eudicotyledons</taxon>
        <taxon>Gunneridae</taxon>
        <taxon>Pentapetalae</taxon>
        <taxon>asterids</taxon>
        <taxon>lamiids</taxon>
        <taxon>Lamiales</taxon>
        <taxon>Orobanchaceae</taxon>
        <taxon>Pedicularideae</taxon>
        <taxon>Castillejinae</taxon>
        <taxon>Castilleja</taxon>
    </lineage>
</organism>
<dbReference type="Pfam" id="PF04783">
    <property type="entry name" value="DUF630"/>
    <property type="match status" value="1"/>
</dbReference>
<dbReference type="PANTHER" id="PTHR21450:SF21">
    <property type="entry name" value="REDUCTASE SUBUNIT C, PUTATIVE (DUF630 AND DUF632)-RELATED"/>
    <property type="match status" value="1"/>
</dbReference>
<reference evidence="5" key="1">
    <citation type="journal article" date="2024" name="IScience">
        <title>Strigolactones Initiate the Formation of Haustorium-like Structures in Castilleja.</title>
        <authorList>
            <person name="Buerger M."/>
            <person name="Peterson D."/>
            <person name="Chory J."/>
        </authorList>
    </citation>
    <scope>NUCLEOTIDE SEQUENCE [LARGE SCALE GENOMIC DNA]</scope>
</reference>
<dbReference type="PANTHER" id="PTHR21450">
    <property type="entry name" value="PROTEIN ALTERED PHOSPHATE STARVATION RESPONSE 1"/>
    <property type="match status" value="1"/>
</dbReference>
<keyword evidence="5" id="KW-1185">Reference proteome</keyword>
<dbReference type="Pfam" id="PF04782">
    <property type="entry name" value="DUF632"/>
    <property type="match status" value="1"/>
</dbReference>
<accession>A0ABD3DN65</accession>
<evidence type="ECO:0000313" key="5">
    <source>
        <dbReference type="Proteomes" id="UP001632038"/>
    </source>
</evidence>
<evidence type="ECO:0008006" key="6">
    <source>
        <dbReference type="Google" id="ProtNLM"/>
    </source>
</evidence>
<dbReference type="InterPro" id="IPR006867">
    <property type="entry name" value="DUF632"/>
</dbReference>
<gene>
    <name evidence="4" type="ORF">CASFOL_014553</name>
</gene>
<feature type="domain" description="DUF630" evidence="3">
    <location>
        <begin position="1"/>
        <end position="57"/>
    </location>
</feature>
<feature type="compositionally biased region" description="Pro residues" evidence="1">
    <location>
        <begin position="73"/>
        <end position="90"/>
    </location>
</feature>
<evidence type="ECO:0000256" key="1">
    <source>
        <dbReference type="SAM" id="MobiDB-lite"/>
    </source>
</evidence>
<dbReference type="Proteomes" id="UP001632038">
    <property type="component" value="Unassembled WGS sequence"/>
</dbReference>
<feature type="domain" description="DUF632" evidence="2">
    <location>
        <begin position="213"/>
        <end position="518"/>
    </location>
</feature>
<name>A0ABD3DN65_9LAMI</name>
<comment type="caution">
    <text evidence="4">The sequence shown here is derived from an EMBL/GenBank/DDBJ whole genome shotgun (WGS) entry which is preliminary data.</text>
</comment>
<proteinExistence type="predicted"/>
<evidence type="ECO:0000259" key="3">
    <source>
        <dbReference type="Pfam" id="PF04783"/>
    </source>
</evidence>
<dbReference type="AlphaFoldDB" id="A0ABD3DN65"/>
<dbReference type="EMBL" id="JAVIJP010000016">
    <property type="protein sequence ID" value="KAL3643738.1"/>
    <property type="molecule type" value="Genomic_DNA"/>
</dbReference>
<dbReference type="InterPro" id="IPR006868">
    <property type="entry name" value="DUF630"/>
</dbReference>